<proteinExistence type="inferred from homology"/>
<keyword evidence="4" id="KW-1185">Reference proteome</keyword>
<dbReference type="InterPro" id="IPR006015">
    <property type="entry name" value="Universal_stress_UspA"/>
</dbReference>
<name>I4EF00_9BACT</name>
<dbReference type="RefSeq" id="WP_008476253.1">
    <property type="nucleotide sequence ID" value="NZ_CAGS01000127.1"/>
</dbReference>
<feature type="domain" description="UspA" evidence="2">
    <location>
        <begin position="1"/>
        <end position="141"/>
    </location>
</feature>
<gene>
    <name evidence="3" type="ORF">NITHO_2120005</name>
</gene>
<dbReference type="PANTHER" id="PTHR46268">
    <property type="entry name" value="STRESS RESPONSE PROTEIN NHAX"/>
    <property type="match status" value="1"/>
</dbReference>
<comment type="caution">
    <text evidence="3">The sequence shown here is derived from an EMBL/GenBank/DDBJ whole genome shotgun (WGS) entry which is preliminary data.</text>
</comment>
<dbReference type="Pfam" id="PF00582">
    <property type="entry name" value="Usp"/>
    <property type="match status" value="1"/>
</dbReference>
<reference evidence="3 4" key="1">
    <citation type="journal article" date="2012" name="ISME J.">
        <title>Nitrification expanded: discovery, physiology and genomics of a nitrite-oxidizing bacterium from the phylum Chloroflexi.</title>
        <authorList>
            <person name="Sorokin D.Y."/>
            <person name="Lucker S."/>
            <person name="Vejmelkova D."/>
            <person name="Kostrikina N.A."/>
            <person name="Kleerebezem R."/>
            <person name="Rijpstra W.I."/>
            <person name="Damste J.S."/>
            <person name="Le Paslier D."/>
            <person name="Muyzer G."/>
            <person name="Wagner M."/>
            <person name="van Loosdrecht M.C."/>
            <person name="Daims H."/>
        </authorList>
    </citation>
    <scope>NUCLEOTIDE SEQUENCE [LARGE SCALE GENOMIC DNA]</scope>
    <source>
        <strain evidence="4">none</strain>
    </source>
</reference>
<accession>I4EF00</accession>
<evidence type="ECO:0000313" key="4">
    <source>
        <dbReference type="Proteomes" id="UP000004221"/>
    </source>
</evidence>
<dbReference type="EMBL" id="CAGS01000127">
    <property type="protein sequence ID" value="CCF83262.1"/>
    <property type="molecule type" value="Genomic_DNA"/>
</dbReference>
<dbReference type="Gene3D" id="3.40.50.620">
    <property type="entry name" value="HUPs"/>
    <property type="match status" value="1"/>
</dbReference>
<dbReference type="CDD" id="cd00293">
    <property type="entry name" value="USP-like"/>
    <property type="match status" value="1"/>
</dbReference>
<evidence type="ECO:0000313" key="3">
    <source>
        <dbReference type="EMBL" id="CCF83262.1"/>
    </source>
</evidence>
<comment type="similarity">
    <text evidence="1">Belongs to the universal stress protein A family.</text>
</comment>
<dbReference type="AlphaFoldDB" id="I4EF00"/>
<evidence type="ECO:0000259" key="2">
    <source>
        <dbReference type="Pfam" id="PF00582"/>
    </source>
</evidence>
<dbReference type="PANTHER" id="PTHR46268:SF6">
    <property type="entry name" value="UNIVERSAL STRESS PROTEIN UP12"/>
    <property type="match status" value="1"/>
</dbReference>
<dbReference type="InterPro" id="IPR014729">
    <property type="entry name" value="Rossmann-like_a/b/a_fold"/>
</dbReference>
<dbReference type="SUPFAM" id="SSF52402">
    <property type="entry name" value="Adenine nucleotide alpha hydrolases-like"/>
    <property type="match status" value="1"/>
</dbReference>
<organism evidence="3 4">
    <name type="scientific">Nitrolancea hollandica Lb</name>
    <dbReference type="NCBI Taxonomy" id="1129897"/>
    <lineage>
        <taxon>Bacteria</taxon>
        <taxon>Pseudomonadati</taxon>
        <taxon>Thermomicrobiota</taxon>
        <taxon>Thermomicrobia</taxon>
        <taxon>Sphaerobacterales</taxon>
        <taxon>Sphaerobacterineae</taxon>
        <taxon>Sphaerobacteraceae</taxon>
        <taxon>Nitrolancea</taxon>
    </lineage>
</organism>
<dbReference type="InterPro" id="IPR006016">
    <property type="entry name" value="UspA"/>
</dbReference>
<sequence length="150" mass="16505">MYRRLIVSVHGGPNDQRAIDLAMAVASRTGGNDLILVYVVEVPQRFALDADLPDEIRRGEEILARAEDYARSHIEGQWKRVLTELLQARFAASAIVDEAVERGADVIVLATSNQHRFGVTTQGETLPYVLDNAPCDVLVLRTISEGGDFS</sequence>
<evidence type="ECO:0000256" key="1">
    <source>
        <dbReference type="ARBA" id="ARBA00008791"/>
    </source>
</evidence>
<dbReference type="Proteomes" id="UP000004221">
    <property type="component" value="Unassembled WGS sequence"/>
</dbReference>
<protein>
    <submittedName>
        <fullName evidence="3">UspA domain protein</fullName>
    </submittedName>
</protein>
<dbReference type="PRINTS" id="PR01438">
    <property type="entry name" value="UNVRSLSTRESS"/>
</dbReference>